<comment type="caution">
    <text evidence="2">The sequence shown here is derived from an EMBL/GenBank/DDBJ whole genome shotgun (WGS) entry which is preliminary data.</text>
</comment>
<dbReference type="PANTHER" id="PTHR43433">
    <property type="entry name" value="HYDROLASE, ALPHA/BETA FOLD FAMILY PROTEIN"/>
    <property type="match status" value="1"/>
</dbReference>
<name>A0ABX1XQV8_9BACL</name>
<dbReference type="Pfam" id="PF12697">
    <property type="entry name" value="Abhydrolase_6"/>
    <property type="match status" value="1"/>
</dbReference>
<dbReference type="InterPro" id="IPR029058">
    <property type="entry name" value="AB_hydrolase_fold"/>
</dbReference>
<dbReference type="Proteomes" id="UP000616779">
    <property type="component" value="Unassembled WGS sequence"/>
</dbReference>
<organism evidence="2 3">
    <name type="scientific">Paenibacillus phytorum</name>
    <dbReference type="NCBI Taxonomy" id="2654977"/>
    <lineage>
        <taxon>Bacteria</taxon>
        <taxon>Bacillati</taxon>
        <taxon>Bacillota</taxon>
        <taxon>Bacilli</taxon>
        <taxon>Bacillales</taxon>
        <taxon>Paenibacillaceae</taxon>
        <taxon>Paenibacillus</taxon>
    </lineage>
</organism>
<gene>
    <name evidence="2" type="ORF">GC098_05675</name>
</gene>
<keyword evidence="3" id="KW-1185">Reference proteome</keyword>
<keyword evidence="2" id="KW-0378">Hydrolase</keyword>
<sequence length="171" mass="19221">MDQLHISKAHVIGYGMGGGVALHCAVSHPHRIASLTSIGQCGFVASKGSEEFEPEWLLQNGRNDFINSMIERHMDAHQGNWQEFLRQKVKDWRTYPRLNDEELSSIACPTLFIGGQYDELAPEDDLKRAAALIHNSRYVIVPGSSHRPHMSGENPVFVNDTILNFIETQHS</sequence>
<dbReference type="InterPro" id="IPR050471">
    <property type="entry name" value="AB_hydrolase"/>
</dbReference>
<dbReference type="PANTHER" id="PTHR43433:SF5">
    <property type="entry name" value="AB HYDROLASE-1 DOMAIN-CONTAINING PROTEIN"/>
    <property type="match status" value="1"/>
</dbReference>
<dbReference type="EMBL" id="WHOA01000034">
    <property type="protein sequence ID" value="NOU70923.1"/>
    <property type="molecule type" value="Genomic_DNA"/>
</dbReference>
<accession>A0ABX1XQV8</accession>
<dbReference type="GO" id="GO:0016787">
    <property type="term" value="F:hydrolase activity"/>
    <property type="evidence" value="ECO:0007669"/>
    <property type="project" value="UniProtKB-KW"/>
</dbReference>
<evidence type="ECO:0000313" key="3">
    <source>
        <dbReference type="Proteomes" id="UP000616779"/>
    </source>
</evidence>
<proteinExistence type="predicted"/>
<evidence type="ECO:0000313" key="2">
    <source>
        <dbReference type="EMBL" id="NOU70923.1"/>
    </source>
</evidence>
<dbReference type="InterPro" id="IPR000073">
    <property type="entry name" value="AB_hydrolase_1"/>
</dbReference>
<dbReference type="SUPFAM" id="SSF53474">
    <property type="entry name" value="alpha/beta-Hydrolases"/>
    <property type="match status" value="1"/>
</dbReference>
<protein>
    <submittedName>
        <fullName evidence="2">Alpha/beta fold hydrolase</fullName>
    </submittedName>
</protein>
<evidence type="ECO:0000259" key="1">
    <source>
        <dbReference type="Pfam" id="PF12697"/>
    </source>
</evidence>
<reference evidence="2 3" key="1">
    <citation type="submission" date="2019-10" db="EMBL/GenBank/DDBJ databases">
        <title>Description of Paenibacillus terrestris sp. nov.</title>
        <authorList>
            <person name="Carlier A."/>
            <person name="Qi S."/>
        </authorList>
    </citation>
    <scope>NUCLEOTIDE SEQUENCE [LARGE SCALE GENOMIC DNA]</scope>
    <source>
        <strain evidence="2 3">LMG 31458</strain>
    </source>
</reference>
<feature type="domain" description="AB hydrolase-1" evidence="1">
    <location>
        <begin position="7"/>
        <end position="159"/>
    </location>
</feature>
<dbReference type="Gene3D" id="3.40.50.1820">
    <property type="entry name" value="alpha/beta hydrolase"/>
    <property type="match status" value="1"/>
</dbReference>